<protein>
    <submittedName>
        <fullName evidence="1">Uncharacterized protein</fullName>
    </submittedName>
</protein>
<gene>
    <name evidence="1" type="ORF">GGD46_006713</name>
</gene>
<accession>A0A7X0IY82</accession>
<dbReference type="Proteomes" id="UP000565576">
    <property type="component" value="Unassembled WGS sequence"/>
</dbReference>
<proteinExistence type="predicted"/>
<comment type="caution">
    <text evidence="1">The sequence shown here is derived from an EMBL/GenBank/DDBJ whole genome shotgun (WGS) entry which is preliminary data.</text>
</comment>
<organism evidence="1 2">
    <name type="scientific">Rhizobium lusitanum</name>
    <dbReference type="NCBI Taxonomy" id="293958"/>
    <lineage>
        <taxon>Bacteria</taxon>
        <taxon>Pseudomonadati</taxon>
        <taxon>Pseudomonadota</taxon>
        <taxon>Alphaproteobacteria</taxon>
        <taxon>Hyphomicrobiales</taxon>
        <taxon>Rhizobiaceae</taxon>
        <taxon>Rhizobium/Agrobacterium group</taxon>
        <taxon>Rhizobium</taxon>
    </lineage>
</organism>
<name>A0A7X0IY82_9HYPH</name>
<evidence type="ECO:0000313" key="1">
    <source>
        <dbReference type="EMBL" id="MBB6489386.1"/>
    </source>
</evidence>
<dbReference type="EMBL" id="JACHBG010000038">
    <property type="protein sequence ID" value="MBB6489386.1"/>
    <property type="molecule type" value="Genomic_DNA"/>
</dbReference>
<dbReference type="AlphaFoldDB" id="A0A7X0IY82"/>
<sequence>MDCGVKLSEGVEQRQQLVVRLEPTEELLVLWVYLRSPINKLAHGRIGVFTNPTTCPLKRAG</sequence>
<evidence type="ECO:0000313" key="2">
    <source>
        <dbReference type="Proteomes" id="UP000565576"/>
    </source>
</evidence>
<reference evidence="1 2" key="1">
    <citation type="submission" date="2020-08" db="EMBL/GenBank/DDBJ databases">
        <title>Genomic Encyclopedia of Type Strains, Phase IV (KMG-V): Genome sequencing to study the core and pangenomes of soil and plant-associated prokaryotes.</title>
        <authorList>
            <person name="Whitman W."/>
        </authorList>
    </citation>
    <scope>NUCLEOTIDE SEQUENCE [LARGE SCALE GENOMIC DNA]</scope>
    <source>
        <strain evidence="1 2">SEMIA 4060</strain>
    </source>
</reference>